<evidence type="ECO:0000313" key="1">
    <source>
        <dbReference type="EMBL" id="CAD8506391.1"/>
    </source>
</evidence>
<dbReference type="EMBL" id="HBEP01032766">
    <property type="protein sequence ID" value="CAD8506391.1"/>
    <property type="molecule type" value="Transcribed_RNA"/>
</dbReference>
<gene>
    <name evidence="1" type="ORF">PANT1444_LOCUS18490</name>
</gene>
<dbReference type="AlphaFoldDB" id="A0A7S0NDG5"/>
<proteinExistence type="predicted"/>
<protein>
    <submittedName>
        <fullName evidence="1">Uncharacterized protein</fullName>
    </submittedName>
</protein>
<name>A0A7S0NDG5_9EUKA</name>
<reference evidence="1" key="1">
    <citation type="submission" date="2021-01" db="EMBL/GenBank/DDBJ databases">
        <authorList>
            <person name="Corre E."/>
            <person name="Pelletier E."/>
            <person name="Niang G."/>
            <person name="Scheremetjew M."/>
            <person name="Finn R."/>
            <person name="Kale V."/>
            <person name="Holt S."/>
            <person name="Cochrane G."/>
            <person name="Meng A."/>
            <person name="Brown T."/>
            <person name="Cohen L."/>
        </authorList>
    </citation>
    <scope>NUCLEOTIDE SEQUENCE</scope>
    <source>
        <strain evidence="1">CCMP1374</strain>
    </source>
</reference>
<accession>A0A7S0NDG5</accession>
<sequence length="104" mass="11623">MNTHAWLPERSSISVLTSAGLVLRRRRGAAPLEAVTRTARPAASRLLLPRALELHDRARGHLRGRLALGVYVAEVRRHPSVKIVRVTPQNAVELLSHRFEVLVQ</sequence>
<organism evidence="1">
    <name type="scientific">Phaeocystis antarctica</name>
    <dbReference type="NCBI Taxonomy" id="33657"/>
    <lineage>
        <taxon>Eukaryota</taxon>
        <taxon>Haptista</taxon>
        <taxon>Haptophyta</taxon>
        <taxon>Prymnesiophyceae</taxon>
        <taxon>Phaeocystales</taxon>
        <taxon>Phaeocystaceae</taxon>
        <taxon>Phaeocystis</taxon>
    </lineage>
</organism>